<proteinExistence type="predicted"/>
<dbReference type="Proteomes" id="UP000054166">
    <property type="component" value="Unassembled WGS sequence"/>
</dbReference>
<reference evidence="2" key="2">
    <citation type="submission" date="2015-01" db="EMBL/GenBank/DDBJ databases">
        <title>Evolutionary Origins and Diversification of the Mycorrhizal Mutualists.</title>
        <authorList>
            <consortium name="DOE Joint Genome Institute"/>
            <consortium name="Mycorrhizal Genomics Consortium"/>
            <person name="Kohler A."/>
            <person name="Kuo A."/>
            <person name="Nagy L.G."/>
            <person name="Floudas D."/>
            <person name="Copeland A."/>
            <person name="Barry K.W."/>
            <person name="Cichocki N."/>
            <person name="Veneault-Fourrey C."/>
            <person name="LaButti K."/>
            <person name="Lindquist E.A."/>
            <person name="Lipzen A."/>
            <person name="Lundell T."/>
            <person name="Morin E."/>
            <person name="Murat C."/>
            <person name="Riley R."/>
            <person name="Ohm R."/>
            <person name="Sun H."/>
            <person name="Tunlid A."/>
            <person name="Henrissat B."/>
            <person name="Grigoriev I.V."/>
            <person name="Hibbett D.S."/>
            <person name="Martin F."/>
        </authorList>
    </citation>
    <scope>NUCLEOTIDE SEQUENCE [LARGE SCALE GENOMIC DNA]</scope>
    <source>
        <strain evidence="2">F 1598</strain>
    </source>
</reference>
<accession>A0A0C3B7E4</accession>
<keyword evidence="2" id="KW-1185">Reference proteome</keyword>
<dbReference type="InParanoid" id="A0A0C3B7E4"/>
<reference evidence="1 2" key="1">
    <citation type="submission" date="2014-04" db="EMBL/GenBank/DDBJ databases">
        <authorList>
            <consortium name="DOE Joint Genome Institute"/>
            <person name="Kuo A."/>
            <person name="Tarkka M."/>
            <person name="Buscot F."/>
            <person name="Kohler A."/>
            <person name="Nagy L.G."/>
            <person name="Floudas D."/>
            <person name="Copeland A."/>
            <person name="Barry K.W."/>
            <person name="Cichocki N."/>
            <person name="Veneault-Fourrey C."/>
            <person name="LaButti K."/>
            <person name="Lindquist E.A."/>
            <person name="Lipzen A."/>
            <person name="Lundell T."/>
            <person name="Morin E."/>
            <person name="Murat C."/>
            <person name="Sun H."/>
            <person name="Tunlid A."/>
            <person name="Henrissat B."/>
            <person name="Grigoriev I.V."/>
            <person name="Hibbett D.S."/>
            <person name="Martin F."/>
            <person name="Nordberg H.P."/>
            <person name="Cantor M.N."/>
            <person name="Hua S.X."/>
        </authorList>
    </citation>
    <scope>NUCLEOTIDE SEQUENCE [LARGE SCALE GENOMIC DNA]</scope>
    <source>
        <strain evidence="1 2">F 1598</strain>
    </source>
</reference>
<evidence type="ECO:0000313" key="2">
    <source>
        <dbReference type="Proteomes" id="UP000054166"/>
    </source>
</evidence>
<protein>
    <submittedName>
        <fullName evidence="1">Uncharacterized protein</fullName>
    </submittedName>
</protein>
<evidence type="ECO:0000313" key="1">
    <source>
        <dbReference type="EMBL" id="KIM73232.1"/>
    </source>
</evidence>
<dbReference type="AlphaFoldDB" id="A0A0C3B7E4"/>
<name>A0A0C3B7E4_PILCF</name>
<dbReference type="EMBL" id="KN833089">
    <property type="protein sequence ID" value="KIM73232.1"/>
    <property type="molecule type" value="Genomic_DNA"/>
</dbReference>
<dbReference type="OrthoDB" id="194358at2759"/>
<sequence length="100" mass="10760">MRSCENESDSDIAVYTHDADKWNIATHCASSLTSYFYLSLLNNAIQYSAPLAAALYGLPHCSPDRYCDTSTPIVGSSGSTPLQFAAANGHTGLLLKMVKK</sequence>
<organism evidence="1 2">
    <name type="scientific">Piloderma croceum (strain F 1598)</name>
    <dbReference type="NCBI Taxonomy" id="765440"/>
    <lineage>
        <taxon>Eukaryota</taxon>
        <taxon>Fungi</taxon>
        <taxon>Dikarya</taxon>
        <taxon>Basidiomycota</taxon>
        <taxon>Agaricomycotina</taxon>
        <taxon>Agaricomycetes</taxon>
        <taxon>Agaricomycetidae</taxon>
        <taxon>Atheliales</taxon>
        <taxon>Atheliaceae</taxon>
        <taxon>Piloderma</taxon>
    </lineage>
</organism>
<gene>
    <name evidence="1" type="ORF">PILCRDRAFT_15421</name>
</gene>
<dbReference type="HOGENOM" id="CLU_2307113_0_0_1"/>